<evidence type="ECO:0000313" key="1">
    <source>
        <dbReference type="EMBL" id="GAH94541.1"/>
    </source>
</evidence>
<name>X1JIL6_9ZZZZ</name>
<comment type="caution">
    <text evidence="1">The sequence shown here is derived from an EMBL/GenBank/DDBJ whole genome shotgun (WGS) entry which is preliminary data.</text>
</comment>
<sequence length="166" mass="19096">MKEKNLTPLLVQIFMLFVKMMDNNPDGEYLITSRDMVDVHRRLDLNLRRLEASIKPLKGAADECDINALLTHFTEAQEAEGGTEDLVLTFPKDKYIVDTWHLTGNLMKEVNNLLDNFEENCVCRVRTGEEKTRECVLRGIREGKAEFIIARDCEVPEKVVREVKKG</sequence>
<accession>X1JIL6</accession>
<protein>
    <submittedName>
        <fullName evidence="1">Uncharacterized protein</fullName>
    </submittedName>
</protein>
<dbReference type="AlphaFoldDB" id="X1JIL6"/>
<proteinExistence type="predicted"/>
<organism evidence="1">
    <name type="scientific">marine sediment metagenome</name>
    <dbReference type="NCBI Taxonomy" id="412755"/>
    <lineage>
        <taxon>unclassified sequences</taxon>
        <taxon>metagenomes</taxon>
        <taxon>ecological metagenomes</taxon>
    </lineage>
</organism>
<dbReference type="EMBL" id="BARV01000175">
    <property type="protein sequence ID" value="GAH94541.1"/>
    <property type="molecule type" value="Genomic_DNA"/>
</dbReference>
<reference evidence="1" key="1">
    <citation type="journal article" date="2014" name="Front. Microbiol.">
        <title>High frequency of phylogenetically diverse reductive dehalogenase-homologous genes in deep subseafloor sedimentary metagenomes.</title>
        <authorList>
            <person name="Kawai M."/>
            <person name="Futagami T."/>
            <person name="Toyoda A."/>
            <person name="Takaki Y."/>
            <person name="Nishi S."/>
            <person name="Hori S."/>
            <person name="Arai W."/>
            <person name="Tsubouchi T."/>
            <person name="Morono Y."/>
            <person name="Uchiyama I."/>
            <person name="Ito T."/>
            <person name="Fujiyama A."/>
            <person name="Inagaki F."/>
            <person name="Takami H."/>
        </authorList>
    </citation>
    <scope>NUCLEOTIDE SEQUENCE</scope>
    <source>
        <strain evidence="1">Expedition CK06-06</strain>
    </source>
</reference>
<gene>
    <name evidence="1" type="ORF">S06H3_00816</name>
</gene>